<dbReference type="Gene3D" id="3.40.190.10">
    <property type="entry name" value="Periplasmic binding protein-like II"/>
    <property type="match status" value="1"/>
</dbReference>
<evidence type="ECO:0000313" key="3">
    <source>
        <dbReference type="EMBL" id="RWR13647.1"/>
    </source>
</evidence>
<evidence type="ECO:0000259" key="2">
    <source>
        <dbReference type="Pfam" id="PF04069"/>
    </source>
</evidence>
<proteinExistence type="predicted"/>
<protein>
    <submittedName>
        <fullName evidence="3">Glycine/betaine ABC transporter substrate-binding protein</fullName>
    </submittedName>
</protein>
<feature type="domain" description="ABC-type glycine betaine transport system substrate-binding" evidence="2">
    <location>
        <begin position="35"/>
        <end position="301"/>
    </location>
</feature>
<name>A0A443IZQ0_9BACI</name>
<reference evidence="3" key="1">
    <citation type="submission" date="2018-12" db="EMBL/GenBank/DDBJ databases">
        <authorList>
            <person name="Sun L."/>
            <person name="Chen Z."/>
        </authorList>
    </citation>
    <scope>NUCLEOTIDE SEQUENCE [LARGE SCALE GENOMIC DNA]</scope>
    <source>
        <strain evidence="3">DSM 16012</strain>
    </source>
</reference>
<keyword evidence="4" id="KW-1185">Reference proteome</keyword>
<dbReference type="AlphaFoldDB" id="A0A443IZQ0"/>
<keyword evidence="1" id="KW-0732">Signal</keyword>
<comment type="caution">
    <text evidence="3">The sequence shown here is derived from an EMBL/GenBank/DDBJ whole genome shotgun (WGS) entry which is preliminary data.</text>
</comment>
<dbReference type="InterPro" id="IPR007210">
    <property type="entry name" value="ABC_Gly_betaine_transp_sub-bd"/>
</dbReference>
<dbReference type="RefSeq" id="WP_120070541.1">
    <property type="nucleotide sequence ID" value="NZ_CP126113.1"/>
</dbReference>
<dbReference type="Proteomes" id="UP000273811">
    <property type="component" value="Unassembled WGS sequence"/>
</dbReference>
<organism evidence="3 4">
    <name type="scientific">Siminovitchia fortis</name>
    <dbReference type="NCBI Taxonomy" id="254758"/>
    <lineage>
        <taxon>Bacteria</taxon>
        <taxon>Bacillati</taxon>
        <taxon>Bacillota</taxon>
        <taxon>Bacilli</taxon>
        <taxon>Bacillales</taxon>
        <taxon>Bacillaceae</taxon>
        <taxon>Siminovitchia</taxon>
    </lineage>
</organism>
<dbReference type="CDD" id="cd13611">
    <property type="entry name" value="PBP2_YehZ"/>
    <property type="match status" value="1"/>
</dbReference>
<gene>
    <name evidence="3" type="ORF">D4N35_004330</name>
</gene>
<dbReference type="Pfam" id="PF04069">
    <property type="entry name" value="OpuAC"/>
    <property type="match status" value="1"/>
</dbReference>
<sequence>MRKVVQLVLIGLITMALAACNSSNTKTQGKEEKGKITVGGKDFTEQHILTKITSIYLKENGYEVDEASSMGSTVARSALENGQLDVYWEYTGTALMVYLKQDVETDPNKAYEKVKDMDKKNKLVWLNKSDFNNTYALLMRKDRAEELNVNSISDLADLVNKDPNTLKFATNSEFYAREDGLKGLEKKYDFSFPAKNVVKMDTGLLYNSLKEGQVDVTVGFATDGRIKGFDLVTLEDNNMFFPAYNGAPVVRQEILDKYSEVGDLLNELADKLNGDTMKELNFRVDVKHENVNEVARGWLEEEGLIN</sequence>
<dbReference type="PROSITE" id="PS51257">
    <property type="entry name" value="PROKAR_LIPOPROTEIN"/>
    <property type="match status" value="1"/>
</dbReference>
<dbReference type="EMBL" id="QYTU02000005">
    <property type="protein sequence ID" value="RWR13647.1"/>
    <property type="molecule type" value="Genomic_DNA"/>
</dbReference>
<dbReference type="GO" id="GO:0043190">
    <property type="term" value="C:ATP-binding cassette (ABC) transporter complex"/>
    <property type="evidence" value="ECO:0007669"/>
    <property type="project" value="InterPro"/>
</dbReference>
<evidence type="ECO:0000256" key="1">
    <source>
        <dbReference type="SAM" id="SignalP"/>
    </source>
</evidence>
<dbReference type="Gene3D" id="3.40.190.120">
    <property type="entry name" value="Osmoprotection protein (prox), domain 2"/>
    <property type="match status" value="1"/>
</dbReference>
<evidence type="ECO:0000313" key="4">
    <source>
        <dbReference type="Proteomes" id="UP000273811"/>
    </source>
</evidence>
<feature type="chain" id="PRO_5019054904" evidence="1">
    <location>
        <begin position="19"/>
        <end position="306"/>
    </location>
</feature>
<dbReference type="GO" id="GO:0022857">
    <property type="term" value="F:transmembrane transporter activity"/>
    <property type="evidence" value="ECO:0007669"/>
    <property type="project" value="InterPro"/>
</dbReference>
<dbReference type="OrthoDB" id="9801163at2"/>
<feature type="signal peptide" evidence="1">
    <location>
        <begin position="1"/>
        <end position="18"/>
    </location>
</feature>
<dbReference type="SUPFAM" id="SSF53850">
    <property type="entry name" value="Periplasmic binding protein-like II"/>
    <property type="match status" value="1"/>
</dbReference>
<accession>A0A443IZQ0</accession>